<evidence type="ECO:0000256" key="1">
    <source>
        <dbReference type="SAM" id="MobiDB-lite"/>
    </source>
</evidence>
<comment type="caution">
    <text evidence="2">The sequence shown here is derived from an EMBL/GenBank/DDBJ whole genome shotgun (WGS) entry which is preliminary data.</text>
</comment>
<evidence type="ECO:0000313" key="3">
    <source>
        <dbReference type="Proteomes" id="UP001141327"/>
    </source>
</evidence>
<proteinExistence type="predicted"/>
<protein>
    <submittedName>
        <fullName evidence="2">Uncharacterized protein</fullName>
    </submittedName>
</protein>
<name>A0ABQ8U378_9EUKA</name>
<evidence type="ECO:0000313" key="2">
    <source>
        <dbReference type="EMBL" id="KAJ4452751.1"/>
    </source>
</evidence>
<sequence>MPTHQPQPGIACEPQRGRARRATESLGADFSPRPSGTLAASWRAGHEVPVRLPTALVNSLFAGNAAVPGGVPERSSKNPQAARASRHPLSPLCSSPILRHPSTPPAPPTLHQHIAQHPTPFHPMHRHSPSLVLPPHPPHPSPSLNITLASLPHITIITITHLDPTLPPVLSPTRNPSSPSLLTLTRCPSTRR</sequence>
<dbReference type="Proteomes" id="UP001141327">
    <property type="component" value="Unassembled WGS sequence"/>
</dbReference>
<organism evidence="2 3">
    <name type="scientific">Paratrimastix pyriformis</name>
    <dbReference type="NCBI Taxonomy" id="342808"/>
    <lineage>
        <taxon>Eukaryota</taxon>
        <taxon>Metamonada</taxon>
        <taxon>Preaxostyla</taxon>
        <taxon>Paratrimastigidae</taxon>
        <taxon>Paratrimastix</taxon>
    </lineage>
</organism>
<reference evidence="2" key="1">
    <citation type="journal article" date="2022" name="bioRxiv">
        <title>Genomics of Preaxostyla Flagellates Illuminates Evolutionary Transitions and the Path Towards Mitochondrial Loss.</title>
        <authorList>
            <person name="Novak L.V.F."/>
            <person name="Treitli S.C."/>
            <person name="Pyrih J."/>
            <person name="Halakuc P."/>
            <person name="Pipaliya S.V."/>
            <person name="Vacek V."/>
            <person name="Brzon O."/>
            <person name="Soukal P."/>
            <person name="Eme L."/>
            <person name="Dacks J.B."/>
            <person name="Karnkowska A."/>
            <person name="Elias M."/>
            <person name="Hampl V."/>
        </authorList>
    </citation>
    <scope>NUCLEOTIDE SEQUENCE</scope>
    <source>
        <strain evidence="2">RCP-MX</strain>
    </source>
</reference>
<feature type="region of interest" description="Disordered" evidence="1">
    <location>
        <begin position="1"/>
        <end position="38"/>
    </location>
</feature>
<feature type="compositionally biased region" description="Polar residues" evidence="1">
    <location>
        <begin position="172"/>
        <end position="192"/>
    </location>
</feature>
<feature type="region of interest" description="Disordered" evidence="1">
    <location>
        <begin position="67"/>
        <end position="130"/>
    </location>
</feature>
<feature type="region of interest" description="Disordered" evidence="1">
    <location>
        <begin position="170"/>
        <end position="192"/>
    </location>
</feature>
<keyword evidence="3" id="KW-1185">Reference proteome</keyword>
<gene>
    <name evidence="2" type="ORF">PAPYR_12998</name>
</gene>
<dbReference type="EMBL" id="JAPMOS010000398">
    <property type="protein sequence ID" value="KAJ4452751.1"/>
    <property type="molecule type" value="Genomic_DNA"/>
</dbReference>
<accession>A0ABQ8U378</accession>